<evidence type="ECO:0000313" key="3">
    <source>
        <dbReference type="Proteomes" id="UP000663499"/>
    </source>
</evidence>
<gene>
    <name evidence="2" type="ORF">J0B03_06690</name>
</gene>
<dbReference type="GO" id="GO:0003677">
    <property type="term" value="F:DNA binding"/>
    <property type="evidence" value="ECO:0007669"/>
    <property type="project" value="UniProtKB-KW"/>
</dbReference>
<sequence length="147" mass="16448">MKISTKGRYALEAVVDLAHNSKEELESLKNVAQRLGKSKNYLEQLFVQLRKAGVVVSVRGAQGGYRLAKNPEDFTVGDIVRPVEGSLLPVHCLEDDGKCPNKEVCPTMQVWGKVGMEINRVMDQITLQDLLVCYEGSMTDVELEYYI</sequence>
<dbReference type="GO" id="GO:0005829">
    <property type="term" value="C:cytosol"/>
    <property type="evidence" value="ECO:0007669"/>
    <property type="project" value="TreeGrafter"/>
</dbReference>
<dbReference type="EMBL" id="CP071444">
    <property type="protein sequence ID" value="QSX07526.1"/>
    <property type="molecule type" value="Genomic_DNA"/>
</dbReference>
<proteinExistence type="predicted"/>
<dbReference type="PANTHER" id="PTHR33221">
    <property type="entry name" value="WINGED HELIX-TURN-HELIX TRANSCRIPTIONAL REGULATOR, RRF2 FAMILY"/>
    <property type="match status" value="1"/>
</dbReference>
<dbReference type="Pfam" id="PF02082">
    <property type="entry name" value="Rrf2"/>
    <property type="match status" value="1"/>
</dbReference>
<dbReference type="GO" id="GO:0003700">
    <property type="term" value="F:DNA-binding transcription factor activity"/>
    <property type="evidence" value="ECO:0007669"/>
    <property type="project" value="TreeGrafter"/>
</dbReference>
<dbReference type="InterPro" id="IPR036390">
    <property type="entry name" value="WH_DNA-bd_sf"/>
</dbReference>
<dbReference type="Proteomes" id="UP000663499">
    <property type="component" value="Chromosome"/>
</dbReference>
<evidence type="ECO:0000313" key="2">
    <source>
        <dbReference type="EMBL" id="QSX07526.1"/>
    </source>
</evidence>
<dbReference type="RefSeq" id="WP_207298868.1">
    <property type="nucleotide sequence ID" value="NZ_CP071444.1"/>
</dbReference>
<dbReference type="NCBIfam" id="TIGR00738">
    <property type="entry name" value="rrf2_super"/>
    <property type="match status" value="1"/>
</dbReference>
<accession>A0A974XD52</accession>
<keyword evidence="1" id="KW-0238">DNA-binding</keyword>
<dbReference type="SUPFAM" id="SSF46785">
    <property type="entry name" value="Winged helix' DNA-binding domain"/>
    <property type="match status" value="1"/>
</dbReference>
<dbReference type="InterPro" id="IPR030489">
    <property type="entry name" value="TR_Rrf2-type_CS"/>
</dbReference>
<dbReference type="InterPro" id="IPR000944">
    <property type="entry name" value="Tscrpt_reg_Rrf2"/>
</dbReference>
<protein>
    <submittedName>
        <fullName evidence="2">Rrf2 family transcriptional regulator</fullName>
    </submittedName>
</protein>
<name>A0A974XD52_9FIRM</name>
<evidence type="ECO:0000256" key="1">
    <source>
        <dbReference type="ARBA" id="ARBA00023125"/>
    </source>
</evidence>
<dbReference type="PROSITE" id="PS51197">
    <property type="entry name" value="HTH_RRF2_2"/>
    <property type="match status" value="1"/>
</dbReference>
<dbReference type="Gene3D" id="1.10.10.10">
    <property type="entry name" value="Winged helix-like DNA-binding domain superfamily/Winged helix DNA-binding domain"/>
    <property type="match status" value="1"/>
</dbReference>
<reference evidence="2" key="1">
    <citation type="submission" date="2021-03" db="EMBL/GenBank/DDBJ databases">
        <title>Alkalibacter marinus sp. nov., isolated from tidal flat sediment.</title>
        <authorList>
            <person name="Namirimu T."/>
            <person name="Yang J.-A."/>
            <person name="Yang S.-H."/>
            <person name="Kim Y.-J."/>
            <person name="Kwon K.K."/>
        </authorList>
    </citation>
    <scope>NUCLEOTIDE SEQUENCE</scope>
    <source>
        <strain evidence="2">ES005</strain>
    </source>
</reference>
<dbReference type="PROSITE" id="PS01332">
    <property type="entry name" value="HTH_RRF2_1"/>
    <property type="match status" value="1"/>
</dbReference>
<dbReference type="PANTHER" id="PTHR33221:SF5">
    <property type="entry name" value="HTH-TYPE TRANSCRIPTIONAL REGULATOR ISCR"/>
    <property type="match status" value="1"/>
</dbReference>
<keyword evidence="3" id="KW-1185">Reference proteome</keyword>
<dbReference type="AlphaFoldDB" id="A0A974XD52"/>
<dbReference type="KEGG" id="alka:J0B03_06690"/>
<organism evidence="2 3">
    <name type="scientific">Alkalibacter rhizosphaerae</name>
    <dbReference type="NCBI Taxonomy" id="2815577"/>
    <lineage>
        <taxon>Bacteria</taxon>
        <taxon>Bacillati</taxon>
        <taxon>Bacillota</taxon>
        <taxon>Clostridia</taxon>
        <taxon>Eubacteriales</taxon>
        <taxon>Eubacteriaceae</taxon>
        <taxon>Alkalibacter</taxon>
    </lineage>
</organism>
<dbReference type="InterPro" id="IPR036388">
    <property type="entry name" value="WH-like_DNA-bd_sf"/>
</dbReference>